<dbReference type="PROSITE" id="PS50977">
    <property type="entry name" value="HTH_TETR_2"/>
    <property type="match status" value="1"/>
</dbReference>
<dbReference type="InterPro" id="IPR050109">
    <property type="entry name" value="HTH-type_TetR-like_transc_reg"/>
</dbReference>
<dbReference type="SUPFAM" id="SSF48498">
    <property type="entry name" value="Tetracyclin repressor-like, C-terminal domain"/>
    <property type="match status" value="1"/>
</dbReference>
<dbReference type="InterPro" id="IPR036271">
    <property type="entry name" value="Tet_transcr_reg_TetR-rel_C_sf"/>
</dbReference>
<reference evidence="5 6" key="1">
    <citation type="journal article" date="2021" name="Int. J. Syst. Evol. Microbiol.">
        <title>Steroidobacter gossypii sp. nov., isolated from soil of cotton cropping field.</title>
        <authorList>
            <person name="Huang R."/>
            <person name="Yang S."/>
            <person name="Zhen C."/>
            <person name="Liu W."/>
        </authorList>
    </citation>
    <scope>NUCLEOTIDE SEQUENCE [LARGE SCALE GENOMIC DNA]</scope>
    <source>
        <strain evidence="5 6">S1-65</strain>
    </source>
</reference>
<comment type="caution">
    <text evidence="5">The sequence shown here is derived from an EMBL/GenBank/DDBJ whole genome shotgun (WGS) entry which is preliminary data.</text>
</comment>
<dbReference type="InterPro" id="IPR009057">
    <property type="entry name" value="Homeodomain-like_sf"/>
</dbReference>
<feature type="region of interest" description="Disordered" evidence="3">
    <location>
        <begin position="1"/>
        <end position="26"/>
    </location>
</feature>
<protein>
    <submittedName>
        <fullName evidence="5">TetR family transcriptional regulator</fullName>
    </submittedName>
</protein>
<evidence type="ECO:0000256" key="2">
    <source>
        <dbReference type="PROSITE-ProRule" id="PRU00335"/>
    </source>
</evidence>
<organism evidence="5 6">
    <name type="scientific">Steroidobacter gossypii</name>
    <dbReference type="NCBI Taxonomy" id="2805490"/>
    <lineage>
        <taxon>Bacteria</taxon>
        <taxon>Pseudomonadati</taxon>
        <taxon>Pseudomonadota</taxon>
        <taxon>Gammaproteobacteria</taxon>
        <taxon>Steroidobacterales</taxon>
        <taxon>Steroidobacteraceae</taxon>
        <taxon>Steroidobacter</taxon>
    </lineage>
</organism>
<evidence type="ECO:0000313" key="5">
    <source>
        <dbReference type="EMBL" id="MBM0104016.1"/>
    </source>
</evidence>
<name>A0ABS1WST6_9GAMM</name>
<dbReference type="Proteomes" id="UP000661077">
    <property type="component" value="Unassembled WGS sequence"/>
</dbReference>
<dbReference type="PANTHER" id="PTHR30055:SF235">
    <property type="entry name" value="TRANSCRIPTIONAL REGULATORY PROTEIN"/>
    <property type="match status" value="1"/>
</dbReference>
<dbReference type="Pfam" id="PF17939">
    <property type="entry name" value="TetR_C_30"/>
    <property type="match status" value="1"/>
</dbReference>
<evidence type="ECO:0000256" key="3">
    <source>
        <dbReference type="SAM" id="MobiDB-lite"/>
    </source>
</evidence>
<evidence type="ECO:0000259" key="4">
    <source>
        <dbReference type="PROSITE" id="PS50977"/>
    </source>
</evidence>
<dbReference type="InterPro" id="IPR041586">
    <property type="entry name" value="PsrA_TetR_C"/>
</dbReference>
<feature type="DNA-binding region" description="H-T-H motif" evidence="2">
    <location>
        <begin position="50"/>
        <end position="69"/>
    </location>
</feature>
<dbReference type="Gene3D" id="1.10.357.10">
    <property type="entry name" value="Tetracycline Repressor, domain 2"/>
    <property type="match status" value="1"/>
</dbReference>
<feature type="domain" description="HTH tetR-type" evidence="4">
    <location>
        <begin position="27"/>
        <end position="87"/>
    </location>
</feature>
<proteinExistence type="predicted"/>
<sequence length="242" mass="27359">MSTRPTTTTVKRRKVRRGRPLKTESTPDMRERILDAAEDHFSRHGFWGVTVREVAQEAKVDTALLHYYFNTKRGLFDAVFERRAEIINKERIDSIDAYVKSAGSAITVEGVIDAFLQPILQRAATGDQRWHNYFALIAQVNNTPAWGGETMGRTFDNVIHHLIDALRKALPDASEQELYWSYHFLSGALTLTLSQTGRIDRLSEGLCKSSDFEAIGARMAPFIASGFERLCKPQAARRKKAT</sequence>
<dbReference type="SUPFAM" id="SSF46689">
    <property type="entry name" value="Homeodomain-like"/>
    <property type="match status" value="1"/>
</dbReference>
<dbReference type="RefSeq" id="WP_203165963.1">
    <property type="nucleotide sequence ID" value="NZ_JAEVLS010000001.1"/>
</dbReference>
<dbReference type="PRINTS" id="PR00455">
    <property type="entry name" value="HTHTETR"/>
</dbReference>
<accession>A0ABS1WST6</accession>
<dbReference type="InterPro" id="IPR001647">
    <property type="entry name" value="HTH_TetR"/>
</dbReference>
<evidence type="ECO:0000256" key="1">
    <source>
        <dbReference type="ARBA" id="ARBA00023125"/>
    </source>
</evidence>
<keyword evidence="6" id="KW-1185">Reference proteome</keyword>
<feature type="compositionally biased region" description="Basic residues" evidence="3">
    <location>
        <begin position="10"/>
        <end position="20"/>
    </location>
</feature>
<keyword evidence="1 2" id="KW-0238">DNA-binding</keyword>
<gene>
    <name evidence="5" type="ORF">JM946_04640</name>
</gene>
<evidence type="ECO:0000313" key="6">
    <source>
        <dbReference type="Proteomes" id="UP000661077"/>
    </source>
</evidence>
<dbReference type="Pfam" id="PF00440">
    <property type="entry name" value="TetR_N"/>
    <property type="match status" value="1"/>
</dbReference>
<dbReference type="PANTHER" id="PTHR30055">
    <property type="entry name" value="HTH-TYPE TRANSCRIPTIONAL REGULATOR RUTR"/>
    <property type="match status" value="1"/>
</dbReference>
<dbReference type="EMBL" id="JAEVLS010000001">
    <property type="protein sequence ID" value="MBM0104016.1"/>
    <property type="molecule type" value="Genomic_DNA"/>
</dbReference>